<organism evidence="2 3">
    <name type="scientific">Povalibacter uvarum</name>
    <dbReference type="NCBI Taxonomy" id="732238"/>
    <lineage>
        <taxon>Bacteria</taxon>
        <taxon>Pseudomonadati</taxon>
        <taxon>Pseudomonadota</taxon>
        <taxon>Gammaproteobacteria</taxon>
        <taxon>Steroidobacterales</taxon>
        <taxon>Steroidobacteraceae</taxon>
        <taxon>Povalibacter</taxon>
    </lineage>
</organism>
<sequence>MNKLLGFVRTTLIGGVLYLVPIVLLMLILGKAFGVAHRIVPAFSGVIDKLQLGHLLTPQVFAVLLVVVFCFAAGLFSRTVLAREIGAFLDAKVLINVPGYGFFRSMGGGSGGIESFAQQPVIVSIEDEAWQIAFVVEKLGDSRIAVFVPGVPEVRSGSLYFLAPDRVRPLNISSAAAFQVLRRMGVGSDELLRTALKG</sequence>
<keyword evidence="1" id="KW-0472">Membrane</keyword>
<evidence type="ECO:0000313" key="2">
    <source>
        <dbReference type="EMBL" id="MBB6095151.1"/>
    </source>
</evidence>
<protein>
    <submittedName>
        <fullName evidence="2">Putative membrane protein</fullName>
    </submittedName>
</protein>
<dbReference type="Proteomes" id="UP000588068">
    <property type="component" value="Unassembled WGS sequence"/>
</dbReference>
<keyword evidence="3" id="KW-1185">Reference proteome</keyword>
<name>A0A841HPA8_9GAMM</name>
<evidence type="ECO:0000256" key="1">
    <source>
        <dbReference type="SAM" id="Phobius"/>
    </source>
</evidence>
<evidence type="ECO:0000313" key="3">
    <source>
        <dbReference type="Proteomes" id="UP000588068"/>
    </source>
</evidence>
<proteinExistence type="predicted"/>
<accession>A0A841HPA8</accession>
<comment type="caution">
    <text evidence="2">The sequence shown here is derived from an EMBL/GenBank/DDBJ whole genome shotgun (WGS) entry which is preliminary data.</text>
</comment>
<dbReference type="RefSeq" id="WP_184334554.1">
    <property type="nucleotide sequence ID" value="NZ_JACHHZ010000005.1"/>
</dbReference>
<dbReference type="AlphaFoldDB" id="A0A841HPA8"/>
<gene>
    <name evidence="2" type="ORF">HNQ60_004041</name>
</gene>
<feature type="transmembrane region" description="Helical" evidence="1">
    <location>
        <begin position="56"/>
        <end position="76"/>
    </location>
</feature>
<keyword evidence="1" id="KW-0812">Transmembrane</keyword>
<keyword evidence="1" id="KW-1133">Transmembrane helix</keyword>
<reference evidence="2 3" key="1">
    <citation type="submission" date="2020-08" db="EMBL/GenBank/DDBJ databases">
        <title>Genomic Encyclopedia of Type Strains, Phase IV (KMG-IV): sequencing the most valuable type-strain genomes for metagenomic binning, comparative biology and taxonomic classification.</title>
        <authorList>
            <person name="Goeker M."/>
        </authorList>
    </citation>
    <scope>NUCLEOTIDE SEQUENCE [LARGE SCALE GENOMIC DNA]</scope>
    <source>
        <strain evidence="2 3">DSM 26723</strain>
    </source>
</reference>
<dbReference type="EMBL" id="JACHHZ010000005">
    <property type="protein sequence ID" value="MBB6095151.1"/>
    <property type="molecule type" value="Genomic_DNA"/>
</dbReference>
<feature type="transmembrane region" description="Helical" evidence="1">
    <location>
        <begin position="12"/>
        <end position="36"/>
    </location>
</feature>